<comment type="caution">
    <text evidence="1">The sequence shown here is derived from an EMBL/GenBank/DDBJ whole genome shotgun (WGS) entry which is preliminary data.</text>
</comment>
<proteinExistence type="predicted"/>
<sequence length="279" mass="33114">MPSMYKILIHILKNTQHFPQFITRLDLKNQLTEKIKQQNDQELKNDQLFVSIINVFSSRNEYQRKKDKKKDFRLFAMANYHKTNYQKDFVKLLTDEKINNDLLNQPTEKFDQFGWMTDETKICQAIKRPALPPIHSFLNLPSRVYNNINYEDDAFKSKKLKKADHMSTDYTRFAVPSYQKDEKADHVSSDYTRFAVSTYQKDEKAHHMSSDHTRFAVSSYQKDEKADHISSDHTRFAVPSYQKDEKILQDNSFKNPLYDIVDSKNHQQIKNSQLKDQLD</sequence>
<keyword evidence="2" id="KW-1185">Reference proteome</keyword>
<protein>
    <submittedName>
        <fullName evidence="1">Putative acetyl-CoA carboxylase beta subunit like protein</fullName>
    </submittedName>
</protein>
<dbReference type="EMBL" id="LGUB01000011">
    <property type="protein sequence ID" value="KRH95007.1"/>
    <property type="molecule type" value="Genomic_DNA"/>
</dbReference>
<dbReference type="VEuPathDB" id="MicrosporidiaDB:M153_6900023552"/>
<name>A0A0R0M6I8_9MICR</name>
<evidence type="ECO:0000313" key="1">
    <source>
        <dbReference type="EMBL" id="KRH95007.1"/>
    </source>
</evidence>
<evidence type="ECO:0000313" key="2">
    <source>
        <dbReference type="Proteomes" id="UP000051530"/>
    </source>
</evidence>
<dbReference type="AlphaFoldDB" id="A0A0R0M6I8"/>
<accession>A0A0R0M6I8</accession>
<dbReference type="Proteomes" id="UP000051530">
    <property type="component" value="Unassembled WGS sequence"/>
</dbReference>
<organism evidence="1 2">
    <name type="scientific">Pseudoloma neurophilia</name>
    <dbReference type="NCBI Taxonomy" id="146866"/>
    <lineage>
        <taxon>Eukaryota</taxon>
        <taxon>Fungi</taxon>
        <taxon>Fungi incertae sedis</taxon>
        <taxon>Microsporidia</taxon>
        <taxon>Pseudoloma</taxon>
    </lineage>
</organism>
<gene>
    <name evidence="1" type="ORF">M153_6900023552</name>
</gene>
<reference evidence="1 2" key="1">
    <citation type="submission" date="2015-07" db="EMBL/GenBank/DDBJ databases">
        <title>The genome of Pseudoloma neurophilia, a relevant intracellular parasite of the zebrafish.</title>
        <authorList>
            <person name="Ndikumana S."/>
            <person name="Pelin A."/>
            <person name="Sanders J."/>
            <person name="Corradi N."/>
        </authorList>
    </citation>
    <scope>NUCLEOTIDE SEQUENCE [LARGE SCALE GENOMIC DNA]</scope>
    <source>
        <strain evidence="1 2">MK1</strain>
    </source>
</reference>